<organism evidence="2 3">
    <name type="scientific">Steroidobacter denitrificans</name>
    <dbReference type="NCBI Taxonomy" id="465721"/>
    <lineage>
        <taxon>Bacteria</taxon>
        <taxon>Pseudomonadati</taxon>
        <taxon>Pseudomonadota</taxon>
        <taxon>Gammaproteobacteria</taxon>
        <taxon>Steroidobacterales</taxon>
        <taxon>Steroidobacteraceae</taxon>
        <taxon>Steroidobacter</taxon>
    </lineage>
</organism>
<protein>
    <submittedName>
        <fullName evidence="2">Uncharacterized protein</fullName>
    </submittedName>
</protein>
<sequence length="101" mass="10344">MLKAGTRVKCAVCDTEVMVVRSPAEEVVLSCGGVEMVAMDAPKRVGEHVAAEAGEMALVGKRYVDAGDTLELLCTKAGKGALGLGGEALTVKQAKPLPSSD</sequence>
<dbReference type="Proteomes" id="UP000070250">
    <property type="component" value="Chromosome"/>
</dbReference>
<dbReference type="AlphaFoldDB" id="A0A127FDX3"/>
<dbReference type="PATRIC" id="fig|465721.4.peg.2657"/>
<evidence type="ECO:0000313" key="1">
    <source>
        <dbReference type="EMBL" id="AMN45586.1"/>
    </source>
</evidence>
<gene>
    <name evidence="1" type="ORF">ACG33_00395</name>
    <name evidence="2" type="ORF">ACG33_12430</name>
</gene>
<name>A0A127FDX3_STEDE</name>
<evidence type="ECO:0000313" key="3">
    <source>
        <dbReference type="Proteomes" id="UP000070250"/>
    </source>
</evidence>
<keyword evidence="3" id="KW-1185">Reference proteome</keyword>
<accession>A0A127FDX3</accession>
<evidence type="ECO:0000313" key="2">
    <source>
        <dbReference type="EMBL" id="AMN47888.1"/>
    </source>
</evidence>
<dbReference type="EMBL" id="CP011971">
    <property type="protein sequence ID" value="AMN47888.1"/>
    <property type="molecule type" value="Genomic_DNA"/>
</dbReference>
<reference evidence="2 3" key="1">
    <citation type="submission" date="2015-06" db="EMBL/GenBank/DDBJ databases">
        <title>A Comprehensive Approach to Explore the Metabolic and Phylogenetic Diversity of Bacterial Steroid Degradation in the Environment: Testosterone as an Example.</title>
        <authorList>
            <person name="Yang F.-C."/>
            <person name="Chen Y.-L."/>
            <person name="Yu C.-P."/>
            <person name="Tang S.-L."/>
            <person name="Wang P.-H."/>
            <person name="Ismail W."/>
            <person name="Wang C.-H."/>
            <person name="Yang C.-Y."/>
            <person name="Chiang Y.-R."/>
        </authorList>
    </citation>
    <scope>NUCLEOTIDE SEQUENCE [LARGE SCALE GENOMIC DNA]</scope>
    <source>
        <strain evidence="2 3">DSM 18526</strain>
    </source>
</reference>
<dbReference type="EMBL" id="CP011971">
    <property type="protein sequence ID" value="AMN45586.1"/>
    <property type="molecule type" value="Genomic_DNA"/>
</dbReference>
<dbReference type="KEGG" id="sdf:ACG33_00395"/>
<dbReference type="KEGG" id="sdf:ACG33_12430"/>
<dbReference type="STRING" id="465721.ACG33_00395"/>
<proteinExistence type="predicted"/>